<dbReference type="InterPro" id="IPR003439">
    <property type="entry name" value="ABC_transporter-like_ATP-bd"/>
</dbReference>
<dbReference type="Proteomes" id="UP000076577">
    <property type="component" value="Unassembled WGS sequence"/>
</dbReference>
<keyword evidence="4" id="KW-0547">Nucleotide-binding</keyword>
<dbReference type="PROSITE" id="PS50929">
    <property type="entry name" value="ABC_TM1F"/>
    <property type="match status" value="1"/>
</dbReference>
<evidence type="ECO:0000256" key="7">
    <source>
        <dbReference type="ARBA" id="ARBA00023136"/>
    </source>
</evidence>
<dbReference type="Gene3D" id="3.40.50.300">
    <property type="entry name" value="P-loop containing nucleotide triphosphate hydrolases"/>
    <property type="match status" value="1"/>
</dbReference>
<keyword evidence="12" id="KW-1185">Reference proteome</keyword>
<dbReference type="Pfam" id="PF00005">
    <property type="entry name" value="ABC_tran"/>
    <property type="match status" value="1"/>
</dbReference>
<dbReference type="PANTHER" id="PTHR24221:SF654">
    <property type="entry name" value="ATP-BINDING CASSETTE SUB-FAMILY B MEMBER 6"/>
    <property type="match status" value="1"/>
</dbReference>
<dbReference type="EC" id="3.6.3.-" evidence="11"/>
<evidence type="ECO:0000256" key="4">
    <source>
        <dbReference type="ARBA" id="ARBA00022741"/>
    </source>
</evidence>
<dbReference type="SUPFAM" id="SSF52540">
    <property type="entry name" value="P-loop containing nucleoside triphosphate hydrolases"/>
    <property type="match status" value="1"/>
</dbReference>
<evidence type="ECO:0000256" key="5">
    <source>
        <dbReference type="ARBA" id="ARBA00022840"/>
    </source>
</evidence>
<keyword evidence="11" id="KW-0378">Hydrolase</keyword>
<name>A0A165ZHA5_9HYPH</name>
<dbReference type="InterPro" id="IPR027417">
    <property type="entry name" value="P-loop_NTPase"/>
</dbReference>
<evidence type="ECO:0000256" key="6">
    <source>
        <dbReference type="ARBA" id="ARBA00022989"/>
    </source>
</evidence>
<comment type="similarity">
    <text evidence="2">Belongs to the ABC transporter superfamily.</text>
</comment>
<proteinExistence type="inferred from homology"/>
<protein>
    <submittedName>
        <fullName evidence="11">Lipid A export ATP-binding/permease protein MsbA</fullName>
        <ecNumber evidence="11">3.6.3.-</ecNumber>
    </submittedName>
</protein>
<evidence type="ECO:0000256" key="3">
    <source>
        <dbReference type="ARBA" id="ARBA00022692"/>
    </source>
</evidence>
<keyword evidence="3 8" id="KW-0812">Transmembrane</keyword>
<evidence type="ECO:0000256" key="8">
    <source>
        <dbReference type="SAM" id="Phobius"/>
    </source>
</evidence>
<dbReference type="EMBL" id="LMCB01000012">
    <property type="protein sequence ID" value="KZL19897.1"/>
    <property type="molecule type" value="Genomic_DNA"/>
</dbReference>
<dbReference type="Pfam" id="PF00664">
    <property type="entry name" value="ABC_membrane"/>
    <property type="match status" value="1"/>
</dbReference>
<dbReference type="GO" id="GO:0005886">
    <property type="term" value="C:plasma membrane"/>
    <property type="evidence" value="ECO:0007669"/>
    <property type="project" value="UniProtKB-SubCell"/>
</dbReference>
<organism evidence="11 12">
    <name type="scientific">Pseudovibrio axinellae</name>
    <dbReference type="NCBI Taxonomy" id="989403"/>
    <lineage>
        <taxon>Bacteria</taxon>
        <taxon>Pseudomonadati</taxon>
        <taxon>Pseudomonadota</taxon>
        <taxon>Alphaproteobacteria</taxon>
        <taxon>Hyphomicrobiales</taxon>
        <taxon>Stappiaceae</taxon>
        <taxon>Pseudovibrio</taxon>
    </lineage>
</organism>
<dbReference type="GO" id="GO:0034040">
    <property type="term" value="F:ATPase-coupled lipid transmembrane transporter activity"/>
    <property type="evidence" value="ECO:0007669"/>
    <property type="project" value="TreeGrafter"/>
</dbReference>
<accession>A0A165ZHA5</accession>
<dbReference type="PANTHER" id="PTHR24221">
    <property type="entry name" value="ATP-BINDING CASSETTE SUB-FAMILY B"/>
    <property type="match status" value="1"/>
</dbReference>
<feature type="transmembrane region" description="Helical" evidence="8">
    <location>
        <begin position="171"/>
        <end position="194"/>
    </location>
</feature>
<feature type="domain" description="ABC transmembrane type-1" evidence="10">
    <location>
        <begin position="61"/>
        <end position="343"/>
    </location>
</feature>
<evidence type="ECO:0000313" key="12">
    <source>
        <dbReference type="Proteomes" id="UP000076577"/>
    </source>
</evidence>
<dbReference type="SUPFAM" id="SSF90123">
    <property type="entry name" value="ABC transporter transmembrane region"/>
    <property type="match status" value="1"/>
</dbReference>
<dbReference type="GO" id="GO:0016887">
    <property type="term" value="F:ATP hydrolysis activity"/>
    <property type="evidence" value="ECO:0007669"/>
    <property type="project" value="InterPro"/>
</dbReference>
<sequence length="581" mass="63949">MRVPSQPFGLKNVYPGLFKRPGANKPDQPISPFQRLCQLVFGTQASHWLEPIIAPFRLKLLFLIGLGMFSSILALTPPYLTKLVIDDGLMAGDRSALITWSLALLGLGMLALALGAVNSLIHMHYSVSMLAQLRGWLVHTVLKSHPGWRSNQQTGDLLSRLDGDAGEVQQFAFNALLTGLSSMFRLIGGVAMLMVLNWQLGLIAMVLAPIEGAFLAWARPKTENHARAVRTQKGKFASRLAEMLHGLVTIRMIGAEGASNEAILRDQTGLNRDLLSAQRWGEFTRAIPQALSAVMRAAIFLIGGLMVLDGRWPLGSLIAFLSYLGFMTGPMQSLLGLWHAQARAKASLSRLNELVQETHQNHPPLNLSNIDGESSVLDLPEAAKIRLAGPSGCGKTRFLSNFRFPTPTLKGVVRLHGMKLEDWSLEELRRDVAFVPQVPFLIRGTVRENLTLINTESSETEQIKCLELVGLLQRFTGRQRKGECIHSCLDVMIGETGLTLSGGERQRLCLARALLTKFSVLILDEALSEVDPEQVGRIIKIIDAKWCHTTRIITTHGMADAHGAFDMVIELPEHRALEVAN</sequence>
<reference evidence="11 12" key="1">
    <citation type="journal article" date="2016" name="Front. Microbiol.">
        <title>Comparative Genomic Analysis Reveals a Diverse Repertoire of Genes Involved in Prokaryote-Eukaryote Interactions within the Pseudovibrio Genus.</title>
        <authorList>
            <person name="Romano S."/>
            <person name="Fernandez-Guerra A."/>
            <person name="Reen F.J."/>
            <person name="Glockner F.O."/>
            <person name="Crowley S.P."/>
            <person name="O'Sullivan O."/>
            <person name="Cotter P.D."/>
            <person name="Adams C."/>
            <person name="Dobson A.D."/>
            <person name="O'Gara F."/>
        </authorList>
    </citation>
    <scope>NUCLEOTIDE SEQUENCE [LARGE SCALE GENOMIC DNA]</scope>
    <source>
        <strain evidence="11 12">Ad2</strain>
    </source>
</reference>
<feature type="domain" description="ABC transporter" evidence="9">
    <location>
        <begin position="349"/>
        <end position="581"/>
    </location>
</feature>
<dbReference type="PROSITE" id="PS50893">
    <property type="entry name" value="ABC_TRANSPORTER_2"/>
    <property type="match status" value="1"/>
</dbReference>
<keyword evidence="7 8" id="KW-0472">Membrane</keyword>
<dbReference type="STRING" id="989403.SAMN05421798_10945"/>
<dbReference type="InterPro" id="IPR036640">
    <property type="entry name" value="ABC1_TM_sf"/>
</dbReference>
<feature type="transmembrane region" description="Helical" evidence="8">
    <location>
        <begin position="60"/>
        <end position="80"/>
    </location>
</feature>
<feature type="transmembrane region" description="Helical" evidence="8">
    <location>
        <begin position="286"/>
        <end position="308"/>
    </location>
</feature>
<gene>
    <name evidence="11" type="primary">msbA_2</name>
    <name evidence="11" type="ORF">PsAD2_01719</name>
</gene>
<dbReference type="GO" id="GO:0005524">
    <property type="term" value="F:ATP binding"/>
    <property type="evidence" value="ECO:0007669"/>
    <property type="project" value="UniProtKB-KW"/>
</dbReference>
<keyword evidence="6 8" id="KW-1133">Transmembrane helix</keyword>
<dbReference type="Gene3D" id="1.20.1560.10">
    <property type="entry name" value="ABC transporter type 1, transmembrane domain"/>
    <property type="match status" value="1"/>
</dbReference>
<dbReference type="InterPro" id="IPR017871">
    <property type="entry name" value="ABC_transporter-like_CS"/>
</dbReference>
<dbReference type="InterPro" id="IPR011527">
    <property type="entry name" value="ABC1_TM_dom"/>
</dbReference>
<dbReference type="CDD" id="cd07346">
    <property type="entry name" value="ABC_6TM_exporters"/>
    <property type="match status" value="1"/>
</dbReference>
<dbReference type="GO" id="GO:0140359">
    <property type="term" value="F:ABC-type transporter activity"/>
    <property type="evidence" value="ECO:0007669"/>
    <property type="project" value="InterPro"/>
</dbReference>
<feature type="transmembrane region" description="Helical" evidence="8">
    <location>
        <begin position="314"/>
        <end position="338"/>
    </location>
</feature>
<feature type="transmembrane region" description="Helical" evidence="8">
    <location>
        <begin position="200"/>
        <end position="218"/>
    </location>
</feature>
<evidence type="ECO:0000256" key="1">
    <source>
        <dbReference type="ARBA" id="ARBA00004651"/>
    </source>
</evidence>
<evidence type="ECO:0000259" key="9">
    <source>
        <dbReference type="PROSITE" id="PS50893"/>
    </source>
</evidence>
<feature type="transmembrane region" description="Helical" evidence="8">
    <location>
        <begin position="100"/>
        <end position="121"/>
    </location>
</feature>
<dbReference type="AlphaFoldDB" id="A0A165ZHA5"/>
<dbReference type="InterPro" id="IPR039421">
    <property type="entry name" value="Type_1_exporter"/>
</dbReference>
<evidence type="ECO:0000256" key="2">
    <source>
        <dbReference type="ARBA" id="ARBA00005417"/>
    </source>
</evidence>
<dbReference type="PATRIC" id="fig|989403.3.peg.1829"/>
<evidence type="ECO:0000313" key="11">
    <source>
        <dbReference type="EMBL" id="KZL19897.1"/>
    </source>
</evidence>
<evidence type="ECO:0000259" key="10">
    <source>
        <dbReference type="PROSITE" id="PS50929"/>
    </source>
</evidence>
<keyword evidence="5 11" id="KW-0067">ATP-binding</keyword>
<dbReference type="PROSITE" id="PS00211">
    <property type="entry name" value="ABC_TRANSPORTER_1"/>
    <property type="match status" value="1"/>
</dbReference>
<comment type="subcellular location">
    <subcellularLocation>
        <location evidence="1">Cell membrane</location>
        <topology evidence="1">Multi-pass membrane protein</topology>
    </subcellularLocation>
</comment>
<comment type="caution">
    <text evidence="11">The sequence shown here is derived from an EMBL/GenBank/DDBJ whole genome shotgun (WGS) entry which is preliminary data.</text>
</comment>